<dbReference type="KEGG" id="taz:TREAZ_3621"/>
<dbReference type="InterPro" id="IPR002312">
    <property type="entry name" value="Asp/Asn-tRNA-synth_IIb"/>
</dbReference>
<dbReference type="SUPFAM" id="SSF55681">
    <property type="entry name" value="Class II aaRS and biotin synthetases"/>
    <property type="match status" value="1"/>
</dbReference>
<comment type="similarity">
    <text evidence="1 7">Belongs to the class-II aminoacyl-tRNA synthetase family.</text>
</comment>
<dbReference type="PROSITE" id="PS50862">
    <property type="entry name" value="AA_TRNA_LIGASE_II"/>
    <property type="match status" value="1"/>
</dbReference>
<dbReference type="STRING" id="545695.TREAZ_3621"/>
<dbReference type="InterPro" id="IPR012340">
    <property type="entry name" value="NA-bd_OB-fold"/>
</dbReference>
<dbReference type="InterPro" id="IPR006195">
    <property type="entry name" value="aa-tRNA-synth_II"/>
</dbReference>
<comment type="catalytic activity">
    <reaction evidence="7">
        <text>tRNA(Asn) + L-asparagine + ATP = L-asparaginyl-tRNA(Asn) + AMP + diphosphate + H(+)</text>
        <dbReference type="Rhea" id="RHEA:11180"/>
        <dbReference type="Rhea" id="RHEA-COMP:9659"/>
        <dbReference type="Rhea" id="RHEA-COMP:9674"/>
        <dbReference type="ChEBI" id="CHEBI:15378"/>
        <dbReference type="ChEBI" id="CHEBI:30616"/>
        <dbReference type="ChEBI" id="CHEBI:33019"/>
        <dbReference type="ChEBI" id="CHEBI:58048"/>
        <dbReference type="ChEBI" id="CHEBI:78442"/>
        <dbReference type="ChEBI" id="CHEBI:78515"/>
        <dbReference type="ChEBI" id="CHEBI:456215"/>
        <dbReference type="EC" id="6.1.1.22"/>
    </reaction>
</comment>
<dbReference type="NCBIfam" id="TIGR00457">
    <property type="entry name" value="asnS"/>
    <property type="match status" value="1"/>
</dbReference>
<reference evidence="10" key="1">
    <citation type="submission" date="2009-12" db="EMBL/GenBank/DDBJ databases">
        <title>Complete sequence of Treponema azotonutricium strain ZAS-9.</title>
        <authorList>
            <person name="Tetu S.G."/>
            <person name="Matson E."/>
            <person name="Ren Q."/>
            <person name="Seshadri R."/>
            <person name="Elbourne L."/>
            <person name="Hassan K.A."/>
            <person name="Durkin A."/>
            <person name="Radune D."/>
            <person name="Mohamoud Y."/>
            <person name="Shay R."/>
            <person name="Jin S."/>
            <person name="Zhang X."/>
            <person name="Lucey K."/>
            <person name="Ballor N.R."/>
            <person name="Ottesen E."/>
            <person name="Rosenthal R."/>
            <person name="Allen A."/>
            <person name="Leadbetter J.R."/>
            <person name="Paulsen I.T."/>
        </authorList>
    </citation>
    <scope>NUCLEOTIDE SEQUENCE [LARGE SCALE GENOMIC DNA]</scope>
    <source>
        <strain evidence="10">ATCC BAA-888 / DSM 13862 / ZAS-9</strain>
    </source>
</reference>
<proteinExistence type="inferred from homology"/>
<keyword evidence="7" id="KW-0963">Cytoplasm</keyword>
<sequence>MFPLIKELLAAPPDGRDLLVRGWVRTKREMKNLIFVEVNDGSCFQGIQCTFDRGSSGFTKETEAALEKLNTGAAVEIKGKLVPSPASGQAVEAAAESITVIGEAPAEAVPGEGSLPDTPPYPLQKKRHSLEFLREIAHLRARTNTFGAVARVRNRLAFAIHEFFQARGFQYVHTPIITASDAEGAGAMFQVTTLDLEALAKSGKAPDYAKDFFGKRSGLTVSGQLEAETYAAALSRVYTFGPTFRAENSNTTRHLAEFWMVEPEVAFAHIEDNMALAEDFLKALFTTVLKDCSEDLAFFDSHIEKGIIETLSSVVASKFTHMTYTDAVKELEKAIAAKADLFEFKPYWGCDLQSEHEKFLTEKIANGPVIVTDYPREIKAFYMKQNSDSKTVRAMDVLVPRLGEIIGGSEREENLGRLAARMAELGMKAEDYSWYLDLRRYGSIPHSGFGLGFERLIQYVTGMANIRDVIPYPRAVGQAEF</sequence>
<dbReference type="AlphaFoldDB" id="F5Y6T8"/>
<dbReference type="InterPro" id="IPR045864">
    <property type="entry name" value="aa-tRNA-synth_II/BPL/LPL"/>
</dbReference>
<keyword evidence="4 7" id="KW-0067">ATP-binding</keyword>
<evidence type="ECO:0000256" key="6">
    <source>
        <dbReference type="ARBA" id="ARBA00023146"/>
    </source>
</evidence>
<dbReference type="Pfam" id="PF01336">
    <property type="entry name" value="tRNA_anti-codon"/>
    <property type="match status" value="1"/>
</dbReference>
<dbReference type="GO" id="GO:0003676">
    <property type="term" value="F:nucleic acid binding"/>
    <property type="evidence" value="ECO:0007669"/>
    <property type="project" value="InterPro"/>
</dbReference>
<dbReference type="SUPFAM" id="SSF50249">
    <property type="entry name" value="Nucleic acid-binding proteins"/>
    <property type="match status" value="1"/>
</dbReference>
<evidence type="ECO:0000313" key="10">
    <source>
        <dbReference type="Proteomes" id="UP000009222"/>
    </source>
</evidence>
<dbReference type="eggNOG" id="COG0017">
    <property type="taxonomic scope" value="Bacteria"/>
</dbReference>
<dbReference type="Gene3D" id="2.40.50.140">
    <property type="entry name" value="Nucleic acid-binding proteins"/>
    <property type="match status" value="1"/>
</dbReference>
<keyword evidence="10" id="KW-1185">Reference proteome</keyword>
<dbReference type="EMBL" id="CP001841">
    <property type="protein sequence ID" value="AEF82075.1"/>
    <property type="molecule type" value="Genomic_DNA"/>
</dbReference>
<dbReference type="PANTHER" id="PTHR22594">
    <property type="entry name" value="ASPARTYL/LYSYL-TRNA SYNTHETASE"/>
    <property type="match status" value="1"/>
</dbReference>
<dbReference type="PANTHER" id="PTHR22594:SF34">
    <property type="entry name" value="ASPARAGINE--TRNA LIGASE, MITOCHONDRIAL-RELATED"/>
    <property type="match status" value="1"/>
</dbReference>
<reference evidence="9 10" key="2">
    <citation type="journal article" date="2011" name="ISME J.">
        <title>RNA-seq reveals cooperative metabolic interactions between two termite-gut spirochete species in co-culture.</title>
        <authorList>
            <person name="Rosenthal A.Z."/>
            <person name="Matson E.G."/>
            <person name="Eldar A."/>
            <person name="Leadbetter J.R."/>
        </authorList>
    </citation>
    <scope>NUCLEOTIDE SEQUENCE [LARGE SCALE GENOMIC DNA]</scope>
    <source>
        <strain evidence="10">ATCC BAA-888 / DSM 13862 / ZAS-9</strain>
    </source>
</reference>
<keyword evidence="2 7" id="KW-0436">Ligase</keyword>
<evidence type="ECO:0000313" key="9">
    <source>
        <dbReference type="EMBL" id="AEF82075.1"/>
    </source>
</evidence>
<dbReference type="OrthoDB" id="9762036at2"/>
<dbReference type="Proteomes" id="UP000009222">
    <property type="component" value="Chromosome"/>
</dbReference>
<comment type="subcellular location">
    <subcellularLocation>
        <location evidence="7">Cytoplasm</location>
    </subcellularLocation>
</comment>
<name>F5Y6T8_LEAAZ</name>
<dbReference type="CDD" id="cd04318">
    <property type="entry name" value="EcAsnRS_like_N"/>
    <property type="match status" value="1"/>
</dbReference>
<evidence type="ECO:0000256" key="2">
    <source>
        <dbReference type="ARBA" id="ARBA00022598"/>
    </source>
</evidence>
<accession>F5Y6T8</accession>
<keyword evidence="3 7" id="KW-0547">Nucleotide-binding</keyword>
<keyword evidence="6 7" id="KW-0030">Aminoacyl-tRNA synthetase</keyword>
<dbReference type="CDD" id="cd00776">
    <property type="entry name" value="AsxRS_core"/>
    <property type="match status" value="1"/>
</dbReference>
<dbReference type="Gene3D" id="3.30.930.10">
    <property type="entry name" value="Bira Bifunctional Protein, Domain 2"/>
    <property type="match status" value="1"/>
</dbReference>
<dbReference type="GO" id="GO:0005737">
    <property type="term" value="C:cytoplasm"/>
    <property type="evidence" value="ECO:0007669"/>
    <property type="project" value="UniProtKB-SubCell"/>
</dbReference>
<dbReference type="EC" id="6.1.1.22" evidence="7"/>
<dbReference type="GO" id="GO:0005524">
    <property type="term" value="F:ATP binding"/>
    <property type="evidence" value="ECO:0007669"/>
    <property type="project" value="UniProtKB-UniRule"/>
</dbReference>
<dbReference type="RefSeq" id="WP_015711959.1">
    <property type="nucleotide sequence ID" value="NC_015577.1"/>
</dbReference>
<evidence type="ECO:0000256" key="7">
    <source>
        <dbReference type="HAMAP-Rule" id="MF_00534"/>
    </source>
</evidence>
<dbReference type="PRINTS" id="PR01042">
    <property type="entry name" value="TRNASYNTHASP"/>
</dbReference>
<dbReference type="GO" id="GO:0006421">
    <property type="term" value="P:asparaginyl-tRNA aminoacylation"/>
    <property type="evidence" value="ECO:0007669"/>
    <property type="project" value="UniProtKB-UniRule"/>
</dbReference>
<evidence type="ECO:0000256" key="3">
    <source>
        <dbReference type="ARBA" id="ARBA00022741"/>
    </source>
</evidence>
<keyword evidence="5 7" id="KW-0648">Protein biosynthesis</keyword>
<dbReference type="FunCoup" id="F5Y6T8">
    <property type="interactions" value="324"/>
</dbReference>
<dbReference type="InParanoid" id="F5Y6T8"/>
<dbReference type="InterPro" id="IPR004365">
    <property type="entry name" value="NA-bd_OB_tRNA"/>
</dbReference>
<gene>
    <name evidence="7 9" type="primary">asnS</name>
    <name evidence="9" type="ordered locus">TREAZ_3621</name>
</gene>
<dbReference type="Pfam" id="PF00152">
    <property type="entry name" value="tRNA-synt_2"/>
    <property type="match status" value="1"/>
</dbReference>
<dbReference type="GO" id="GO:0004816">
    <property type="term" value="F:asparagine-tRNA ligase activity"/>
    <property type="evidence" value="ECO:0007669"/>
    <property type="project" value="UniProtKB-UniRule"/>
</dbReference>
<feature type="domain" description="Aminoacyl-transfer RNA synthetases class-II family profile" evidence="8">
    <location>
        <begin position="151"/>
        <end position="471"/>
    </location>
</feature>
<evidence type="ECO:0000259" key="8">
    <source>
        <dbReference type="PROSITE" id="PS50862"/>
    </source>
</evidence>
<comment type="subunit">
    <text evidence="7">Homodimer.</text>
</comment>
<evidence type="ECO:0000256" key="4">
    <source>
        <dbReference type="ARBA" id="ARBA00022840"/>
    </source>
</evidence>
<evidence type="ECO:0000256" key="5">
    <source>
        <dbReference type="ARBA" id="ARBA00022917"/>
    </source>
</evidence>
<dbReference type="NCBIfam" id="NF003037">
    <property type="entry name" value="PRK03932.1"/>
    <property type="match status" value="1"/>
</dbReference>
<dbReference type="HOGENOM" id="CLU_004553_2_0_12"/>
<dbReference type="InterPro" id="IPR004364">
    <property type="entry name" value="Aa-tRNA-synt_II"/>
</dbReference>
<evidence type="ECO:0000256" key="1">
    <source>
        <dbReference type="ARBA" id="ARBA00008226"/>
    </source>
</evidence>
<protein>
    <recommendedName>
        <fullName evidence="7">Asparagine--tRNA ligase</fullName>
        <ecNumber evidence="7">6.1.1.22</ecNumber>
    </recommendedName>
    <alternativeName>
        <fullName evidence="7">Asparaginyl-tRNA synthetase</fullName>
        <shortName evidence="7">AsnRS</shortName>
    </alternativeName>
</protein>
<dbReference type="HAMAP" id="MF_00534">
    <property type="entry name" value="Asn_tRNA_synth"/>
    <property type="match status" value="1"/>
</dbReference>
<dbReference type="FunFam" id="3.30.930.10:FF:000016">
    <property type="entry name" value="Asparagine--tRNA ligase"/>
    <property type="match status" value="1"/>
</dbReference>
<dbReference type="InterPro" id="IPR004522">
    <property type="entry name" value="Asn-tRNA-ligase"/>
</dbReference>
<organism evidence="9 10">
    <name type="scientific">Leadbettera azotonutricia (strain ATCC BAA-888 / DSM 13862 / ZAS-9)</name>
    <name type="common">Treponema azotonutricium</name>
    <dbReference type="NCBI Taxonomy" id="545695"/>
    <lineage>
        <taxon>Bacteria</taxon>
        <taxon>Pseudomonadati</taxon>
        <taxon>Spirochaetota</taxon>
        <taxon>Spirochaetia</taxon>
        <taxon>Spirochaetales</taxon>
        <taxon>Breznakiellaceae</taxon>
        <taxon>Leadbettera</taxon>
    </lineage>
</organism>